<protein>
    <submittedName>
        <fullName evidence="2">TfoX/Sxy family transcriptional regulator of competence genes</fullName>
    </submittedName>
</protein>
<evidence type="ECO:0000259" key="1">
    <source>
        <dbReference type="Pfam" id="PF04993"/>
    </source>
</evidence>
<feature type="domain" description="TfoX N-terminal" evidence="1">
    <location>
        <begin position="21"/>
        <end position="97"/>
    </location>
</feature>
<dbReference type="SUPFAM" id="SSF159894">
    <property type="entry name" value="YgaC/TfoX-N like"/>
    <property type="match status" value="1"/>
</dbReference>
<dbReference type="InterPro" id="IPR007076">
    <property type="entry name" value="TfoX_N"/>
</dbReference>
<dbReference type="Gene3D" id="3.30.1460.30">
    <property type="entry name" value="YgaC/TfoX-N like chaperone"/>
    <property type="match status" value="1"/>
</dbReference>
<comment type="caution">
    <text evidence="2">The sequence shown here is derived from an EMBL/GenBank/DDBJ whole genome shotgun (WGS) entry which is preliminary data.</text>
</comment>
<dbReference type="Proteomes" id="UP000553888">
    <property type="component" value="Unassembled WGS sequence"/>
</dbReference>
<proteinExistence type="predicted"/>
<keyword evidence="3" id="KW-1185">Reference proteome</keyword>
<accession>A0A852YB12</accession>
<name>A0A852YB12_9MICO</name>
<gene>
    <name evidence="2" type="ORF">BJ979_002349</name>
</gene>
<dbReference type="Pfam" id="PF04993">
    <property type="entry name" value="TfoX_N"/>
    <property type="match status" value="1"/>
</dbReference>
<organism evidence="2 3">
    <name type="scientific">Schumannella luteola</name>
    <dbReference type="NCBI Taxonomy" id="472059"/>
    <lineage>
        <taxon>Bacteria</taxon>
        <taxon>Bacillati</taxon>
        <taxon>Actinomycetota</taxon>
        <taxon>Actinomycetes</taxon>
        <taxon>Micrococcales</taxon>
        <taxon>Microbacteriaceae</taxon>
        <taxon>Schumannella</taxon>
    </lineage>
</organism>
<dbReference type="AlphaFoldDB" id="A0A852YB12"/>
<dbReference type="RefSeq" id="WP_179568088.1">
    <property type="nucleotide sequence ID" value="NZ_JACBZY010000001.1"/>
</dbReference>
<evidence type="ECO:0000313" key="3">
    <source>
        <dbReference type="Proteomes" id="UP000553888"/>
    </source>
</evidence>
<reference evidence="2 3" key="1">
    <citation type="submission" date="2020-07" db="EMBL/GenBank/DDBJ databases">
        <title>Sequencing the genomes of 1000 actinobacteria strains.</title>
        <authorList>
            <person name="Klenk H.-P."/>
        </authorList>
    </citation>
    <scope>NUCLEOTIDE SEQUENCE [LARGE SCALE GENOMIC DNA]</scope>
    <source>
        <strain evidence="2 3">DSM 23141</strain>
    </source>
</reference>
<dbReference type="EMBL" id="JACBZY010000001">
    <property type="protein sequence ID" value="NYG99723.1"/>
    <property type="molecule type" value="Genomic_DNA"/>
</dbReference>
<sequence>MVAINPDHDRLARLAAELLEHDDVDWGRMFGSIGLRVRGKVFAVALYQGGMMAKLPESEVDALEAAGVGERMTMAGRPRREWVRIPSEVDDVRWSATIAAAHRYVDEITPASDAR</sequence>
<evidence type="ECO:0000313" key="2">
    <source>
        <dbReference type="EMBL" id="NYG99723.1"/>
    </source>
</evidence>